<dbReference type="Gene3D" id="3.40.50.2300">
    <property type="match status" value="1"/>
</dbReference>
<dbReference type="PANTHER" id="PTHR43214:SF43">
    <property type="entry name" value="TWO-COMPONENT RESPONSE REGULATOR"/>
    <property type="match status" value="1"/>
</dbReference>
<proteinExistence type="predicted"/>
<reference evidence="7" key="1">
    <citation type="submission" date="2017-01" db="EMBL/GenBank/DDBJ databases">
        <authorList>
            <person name="Varghese N."/>
            <person name="Submissions S."/>
        </authorList>
    </citation>
    <scope>NUCLEOTIDE SEQUENCE [LARGE SCALE GENOMIC DNA]</scope>
    <source>
        <strain evidence="7">DSM 22306</strain>
    </source>
</reference>
<evidence type="ECO:0000313" key="6">
    <source>
        <dbReference type="EMBL" id="SIS74225.1"/>
    </source>
</evidence>
<dbReference type="InterPro" id="IPR036388">
    <property type="entry name" value="WH-like_DNA-bd_sf"/>
</dbReference>
<keyword evidence="1 3" id="KW-0597">Phosphoprotein</keyword>
<keyword evidence="7" id="KW-1185">Reference proteome</keyword>
<dbReference type="SMART" id="SM00448">
    <property type="entry name" value="REC"/>
    <property type="match status" value="1"/>
</dbReference>
<dbReference type="GO" id="GO:0000160">
    <property type="term" value="P:phosphorelay signal transduction system"/>
    <property type="evidence" value="ECO:0007669"/>
    <property type="project" value="InterPro"/>
</dbReference>
<accession>A0A1N7LK60</accession>
<dbReference type="PANTHER" id="PTHR43214">
    <property type="entry name" value="TWO-COMPONENT RESPONSE REGULATOR"/>
    <property type="match status" value="1"/>
</dbReference>
<dbReference type="Gene3D" id="1.10.10.10">
    <property type="entry name" value="Winged helix-like DNA-binding domain superfamily/Winged helix DNA-binding domain"/>
    <property type="match status" value="1"/>
</dbReference>
<keyword evidence="2" id="KW-0238">DNA-binding</keyword>
<dbReference type="CDD" id="cd06170">
    <property type="entry name" value="LuxR_C_like"/>
    <property type="match status" value="1"/>
</dbReference>
<dbReference type="InterPro" id="IPR011006">
    <property type="entry name" value="CheY-like_superfamily"/>
</dbReference>
<dbReference type="Pfam" id="PF00072">
    <property type="entry name" value="Response_reg"/>
    <property type="match status" value="1"/>
</dbReference>
<dbReference type="SUPFAM" id="SSF52172">
    <property type="entry name" value="CheY-like"/>
    <property type="match status" value="1"/>
</dbReference>
<gene>
    <name evidence="6" type="ORF">SAMN05421760_10498</name>
</gene>
<dbReference type="STRING" id="619304.SAMN05421760_10498"/>
<dbReference type="GO" id="GO:0003677">
    <property type="term" value="F:DNA binding"/>
    <property type="evidence" value="ECO:0007669"/>
    <property type="project" value="UniProtKB-KW"/>
</dbReference>
<dbReference type="SUPFAM" id="SSF46894">
    <property type="entry name" value="C-terminal effector domain of the bipartite response regulators"/>
    <property type="match status" value="1"/>
</dbReference>
<evidence type="ECO:0000256" key="3">
    <source>
        <dbReference type="PROSITE-ProRule" id="PRU00169"/>
    </source>
</evidence>
<dbReference type="CDD" id="cd17535">
    <property type="entry name" value="REC_NarL-like"/>
    <property type="match status" value="1"/>
</dbReference>
<dbReference type="GO" id="GO:0006355">
    <property type="term" value="P:regulation of DNA-templated transcription"/>
    <property type="evidence" value="ECO:0007669"/>
    <property type="project" value="InterPro"/>
</dbReference>
<dbReference type="RefSeq" id="WP_054341585.1">
    <property type="nucleotide sequence ID" value="NZ_FTOE01000004.1"/>
</dbReference>
<dbReference type="Pfam" id="PF00196">
    <property type="entry name" value="GerE"/>
    <property type="match status" value="1"/>
</dbReference>
<dbReference type="SMART" id="SM00421">
    <property type="entry name" value="HTH_LUXR"/>
    <property type="match status" value="1"/>
</dbReference>
<evidence type="ECO:0000259" key="4">
    <source>
        <dbReference type="PROSITE" id="PS50043"/>
    </source>
</evidence>
<dbReference type="PROSITE" id="PS50110">
    <property type="entry name" value="RESPONSE_REGULATORY"/>
    <property type="match status" value="1"/>
</dbReference>
<evidence type="ECO:0000256" key="1">
    <source>
        <dbReference type="ARBA" id="ARBA00022553"/>
    </source>
</evidence>
<dbReference type="InterPro" id="IPR039420">
    <property type="entry name" value="WalR-like"/>
</dbReference>
<dbReference type="InterPro" id="IPR001789">
    <property type="entry name" value="Sig_transdc_resp-reg_receiver"/>
</dbReference>
<dbReference type="AlphaFoldDB" id="A0A1N7LK60"/>
<evidence type="ECO:0000313" key="7">
    <source>
        <dbReference type="Proteomes" id="UP000185999"/>
    </source>
</evidence>
<organism evidence="6 7">
    <name type="scientific">Neptunomonas antarctica</name>
    <dbReference type="NCBI Taxonomy" id="619304"/>
    <lineage>
        <taxon>Bacteria</taxon>
        <taxon>Pseudomonadati</taxon>
        <taxon>Pseudomonadota</taxon>
        <taxon>Gammaproteobacteria</taxon>
        <taxon>Oceanospirillales</taxon>
        <taxon>Oceanospirillaceae</taxon>
        <taxon>Neptunomonas</taxon>
    </lineage>
</organism>
<dbReference type="InterPro" id="IPR058245">
    <property type="entry name" value="NreC/VraR/RcsB-like_REC"/>
</dbReference>
<feature type="domain" description="HTH luxR-type" evidence="4">
    <location>
        <begin position="150"/>
        <end position="215"/>
    </location>
</feature>
<dbReference type="InterPro" id="IPR000792">
    <property type="entry name" value="Tscrpt_reg_LuxR_C"/>
</dbReference>
<evidence type="ECO:0000256" key="2">
    <source>
        <dbReference type="ARBA" id="ARBA00023125"/>
    </source>
</evidence>
<feature type="modified residue" description="4-aspartylphosphate" evidence="3">
    <location>
        <position position="56"/>
    </location>
</feature>
<evidence type="ECO:0000259" key="5">
    <source>
        <dbReference type="PROSITE" id="PS50110"/>
    </source>
</evidence>
<dbReference type="PRINTS" id="PR00038">
    <property type="entry name" value="HTHLUXR"/>
</dbReference>
<feature type="domain" description="Response regulatory" evidence="5">
    <location>
        <begin position="5"/>
        <end position="131"/>
    </location>
</feature>
<dbReference type="OrthoDB" id="9796655at2"/>
<sequence>MITAKVLLVDDHDIVRAGFKQLLDSHANIEIVAQANNSHDAFEFYKTVLPDVVIMDLSMPNSSENQDVASAQGGTQAVQRIMDFDSAAKIIVLTVWESSPYPSNLVKAGVKGYLTKRCAPEELVQAVLTVYQGGKHFSENIKALINGDDDISPVEILTKRELEIFTLLAEGQRSTQIAEDIFLSNKTVHAHRSNIMRKLSLANNAELVHLAIRHGVVRP</sequence>
<dbReference type="PROSITE" id="PS00622">
    <property type="entry name" value="HTH_LUXR_1"/>
    <property type="match status" value="1"/>
</dbReference>
<dbReference type="EMBL" id="FTOE01000004">
    <property type="protein sequence ID" value="SIS74225.1"/>
    <property type="molecule type" value="Genomic_DNA"/>
</dbReference>
<name>A0A1N7LK60_9GAMM</name>
<dbReference type="PROSITE" id="PS50043">
    <property type="entry name" value="HTH_LUXR_2"/>
    <property type="match status" value="1"/>
</dbReference>
<dbReference type="Proteomes" id="UP000185999">
    <property type="component" value="Unassembled WGS sequence"/>
</dbReference>
<dbReference type="InterPro" id="IPR016032">
    <property type="entry name" value="Sig_transdc_resp-reg_C-effctor"/>
</dbReference>
<protein>
    <submittedName>
        <fullName evidence="6">Two component transcriptional regulator, LuxR family</fullName>
    </submittedName>
</protein>